<reference evidence="5" key="1">
    <citation type="submission" date="2018-06" db="EMBL/GenBank/DDBJ databases">
        <authorList>
            <person name="Zhirakovskaya E."/>
        </authorList>
    </citation>
    <scope>NUCLEOTIDE SEQUENCE</scope>
</reference>
<dbReference type="Gene3D" id="3.90.1310.10">
    <property type="entry name" value="Penicillin-binding protein 2a (Domain 2)"/>
    <property type="match status" value="1"/>
</dbReference>
<keyword evidence="5" id="KW-0808">Transferase</keyword>
<keyword evidence="5" id="KW-0132">Cell division</keyword>
<protein>
    <submittedName>
        <fullName evidence="5">Cell division protein FtsI [Peptidoglycan synthetase]</fullName>
        <ecNumber evidence="5">2.4.1.129</ecNumber>
    </submittedName>
</protein>
<dbReference type="Pfam" id="PF03717">
    <property type="entry name" value="PBP_dimer"/>
    <property type="match status" value="1"/>
</dbReference>
<dbReference type="InterPro" id="IPR001460">
    <property type="entry name" value="PCN-bd_Tpept"/>
</dbReference>
<dbReference type="GO" id="GO:0016757">
    <property type="term" value="F:glycosyltransferase activity"/>
    <property type="evidence" value="ECO:0007669"/>
    <property type="project" value="UniProtKB-KW"/>
</dbReference>
<dbReference type="Pfam" id="PF00905">
    <property type="entry name" value="Transpeptidase"/>
    <property type="match status" value="1"/>
</dbReference>
<dbReference type="AlphaFoldDB" id="A0A3B1D4U0"/>
<evidence type="ECO:0000313" key="5">
    <source>
        <dbReference type="EMBL" id="VAX30020.1"/>
    </source>
</evidence>
<evidence type="ECO:0000256" key="1">
    <source>
        <dbReference type="ARBA" id="ARBA00004370"/>
    </source>
</evidence>
<feature type="domain" description="Penicillin-binding protein transpeptidase" evidence="3">
    <location>
        <begin position="234"/>
        <end position="540"/>
    </location>
</feature>
<dbReference type="EC" id="2.4.1.129" evidence="5"/>
<dbReference type="Gene3D" id="3.40.710.10">
    <property type="entry name" value="DD-peptidase/beta-lactamase superfamily"/>
    <property type="match status" value="1"/>
</dbReference>
<keyword evidence="5" id="KW-0328">Glycosyltransferase</keyword>
<evidence type="ECO:0000259" key="3">
    <source>
        <dbReference type="Pfam" id="PF00905"/>
    </source>
</evidence>
<dbReference type="EMBL" id="UOGI01000067">
    <property type="protein sequence ID" value="VAX30020.1"/>
    <property type="molecule type" value="Genomic_DNA"/>
</dbReference>
<dbReference type="PANTHER" id="PTHR30627">
    <property type="entry name" value="PEPTIDOGLYCAN D,D-TRANSPEPTIDASE"/>
    <property type="match status" value="1"/>
</dbReference>
<name>A0A3B1D4U0_9ZZZZ</name>
<dbReference type="GO" id="GO:0005886">
    <property type="term" value="C:plasma membrane"/>
    <property type="evidence" value="ECO:0007669"/>
    <property type="project" value="TreeGrafter"/>
</dbReference>
<dbReference type="SUPFAM" id="SSF56601">
    <property type="entry name" value="beta-lactamase/transpeptidase-like"/>
    <property type="match status" value="1"/>
</dbReference>
<keyword evidence="2" id="KW-0472">Membrane</keyword>
<comment type="subcellular location">
    <subcellularLocation>
        <location evidence="1">Membrane</location>
    </subcellularLocation>
</comment>
<dbReference type="PANTHER" id="PTHR30627:SF1">
    <property type="entry name" value="PEPTIDOGLYCAN D,D-TRANSPEPTIDASE FTSI"/>
    <property type="match status" value="1"/>
</dbReference>
<evidence type="ECO:0000256" key="2">
    <source>
        <dbReference type="ARBA" id="ARBA00023136"/>
    </source>
</evidence>
<organism evidence="5">
    <name type="scientific">hydrothermal vent metagenome</name>
    <dbReference type="NCBI Taxonomy" id="652676"/>
    <lineage>
        <taxon>unclassified sequences</taxon>
        <taxon>metagenomes</taxon>
        <taxon>ecological metagenomes</taxon>
    </lineage>
</organism>
<evidence type="ECO:0000259" key="4">
    <source>
        <dbReference type="Pfam" id="PF03717"/>
    </source>
</evidence>
<feature type="domain" description="Penicillin-binding protein dimerisation" evidence="4">
    <location>
        <begin position="50"/>
        <end position="192"/>
    </location>
</feature>
<keyword evidence="5" id="KW-0131">Cell cycle</keyword>
<gene>
    <name evidence="5" type="ORF">MNBD_NITROSPIRAE03-709</name>
</gene>
<dbReference type="Gene3D" id="3.30.450.330">
    <property type="match status" value="1"/>
</dbReference>
<dbReference type="InterPro" id="IPR036138">
    <property type="entry name" value="PBP_dimer_sf"/>
</dbReference>
<accession>A0A3B1D4U0</accession>
<dbReference type="InterPro" id="IPR012338">
    <property type="entry name" value="Beta-lactam/transpept-like"/>
</dbReference>
<dbReference type="InterPro" id="IPR005311">
    <property type="entry name" value="PBP_dimer"/>
</dbReference>
<proteinExistence type="predicted"/>
<dbReference type="InterPro" id="IPR050515">
    <property type="entry name" value="Beta-lactam/transpept"/>
</dbReference>
<dbReference type="SUPFAM" id="SSF56519">
    <property type="entry name" value="Penicillin binding protein dimerisation domain"/>
    <property type="match status" value="1"/>
</dbReference>
<dbReference type="GO" id="GO:0071555">
    <property type="term" value="P:cell wall organization"/>
    <property type="evidence" value="ECO:0007669"/>
    <property type="project" value="TreeGrafter"/>
</dbReference>
<sequence>MKRRPLIIATVIAVGFLIIFARLAELMLLDHDKLQRLATIQHTKGQKILVRRGGIYDRRGKELAVSLDRLSIYGDPSMIDSPDDVARRLRKIVRISTSTLRKKLEEKKRYVLLARRVLPEQAAAAQRLKLKGIGVKPDMERFYPNGFLASHVLGFVDVDNRGREGVEKRYDSSLTADGGKIYLARDARGNILYRGADYESTGNSIVLTIDEGLQYIVESELERAVKKWKPQAATAIMMDPHTGEILALANRPTFDPNRPGAYKAANRRNRAVTDLYEPGSTFKIVMAAAALEEKTATLNTKVDCSEGEIEVGGKMIRDSHRHGVLTLKQIIQKSSNVGAVKMTLKLGPERFYKYAKVFGFGDKTGVDLTGEVSGVVKQPERWSGTTIGAMAIGYEVLVTPLQMLRAYSVIANGGYLVKPYVVAKTLGPDGRVLWRKGRPERVKIISGDTVEHLREAFVTVTEKGGTALKASVYGNTVAGKTGTSRMIDPRTGRYSRRHFVSSFVGFVPADDPLFALIVVIWKPEGGYYGGQVAAPVFSAIAGKALTYKFVPMEDKGDNNILVVGQPVRGGRESQDF</sequence>
<dbReference type="GO" id="GO:0008658">
    <property type="term" value="F:penicillin binding"/>
    <property type="evidence" value="ECO:0007669"/>
    <property type="project" value="InterPro"/>
</dbReference>
<dbReference type="GO" id="GO:0051301">
    <property type="term" value="P:cell division"/>
    <property type="evidence" value="ECO:0007669"/>
    <property type="project" value="UniProtKB-KW"/>
</dbReference>